<dbReference type="GO" id="GO:0005886">
    <property type="term" value="C:plasma membrane"/>
    <property type="evidence" value="ECO:0007669"/>
    <property type="project" value="TreeGrafter"/>
</dbReference>
<gene>
    <name evidence="8" type="ORF">CCHL11_00065</name>
</gene>
<feature type="transmembrane region" description="Helical" evidence="6">
    <location>
        <begin position="89"/>
        <end position="111"/>
    </location>
</feature>
<evidence type="ECO:0000256" key="3">
    <source>
        <dbReference type="ARBA" id="ARBA00022989"/>
    </source>
</evidence>
<dbReference type="InterPro" id="IPR036259">
    <property type="entry name" value="MFS_trans_sf"/>
</dbReference>
<dbReference type="SUPFAM" id="SSF103473">
    <property type="entry name" value="MFS general substrate transporter"/>
    <property type="match status" value="1"/>
</dbReference>
<dbReference type="Gene3D" id="1.20.1250.20">
    <property type="entry name" value="MFS general substrate transporter like domains"/>
    <property type="match status" value="1"/>
</dbReference>
<dbReference type="PANTHER" id="PTHR23501:SF198">
    <property type="entry name" value="AZOLE RESISTANCE PROTEIN 1-RELATED"/>
    <property type="match status" value="1"/>
</dbReference>
<keyword evidence="2 6" id="KW-0812">Transmembrane</keyword>
<dbReference type="InterPro" id="IPR011701">
    <property type="entry name" value="MFS"/>
</dbReference>
<comment type="subcellular location">
    <subcellularLocation>
        <location evidence="1">Membrane</location>
        <topology evidence="1">Multi-pass membrane protein</topology>
    </subcellularLocation>
</comment>
<evidence type="ECO:0000256" key="1">
    <source>
        <dbReference type="ARBA" id="ARBA00004141"/>
    </source>
</evidence>
<proteinExistence type="predicted"/>
<feature type="transmembrane region" description="Helical" evidence="6">
    <location>
        <begin position="293"/>
        <end position="317"/>
    </location>
</feature>
<dbReference type="Proteomes" id="UP000186583">
    <property type="component" value="Unassembled WGS sequence"/>
</dbReference>
<feature type="transmembrane region" description="Helical" evidence="6">
    <location>
        <begin position="188"/>
        <end position="207"/>
    </location>
</feature>
<keyword evidence="3 6" id="KW-1133">Transmembrane helix</keyword>
<sequence length="510" mass="55181">MNDDSWQDFTMVATIVPTLSDEFNSVSDVGWYGSVYLLVAGATQPTFGKLYTIFSAKGVFLTSLMLLEAGSLICALARESWSFIIGRAVAGLGSAGCISGALIITAVVVPLQQRPVYTGLLGSLEGVAIVLGPIIGGAIASHIGWRWCFWMNLPIGFLLFGTLVFLFKPPKTQRHKTSTKEKLKNIDFIGGIGIVGSIVCLILALEWGSTRYAWHDMKIVALMVVFGVSLVSIAIHQHWMKERATFPTRLLRSRSFASCLWYGFTLAAAQMVALYYLPIWFQAIQGVSSKESGILILPMVLTMMGAAIMAGFGASLVGYLPPFMIIGTVLASTGAGMLYNFYPTIEEAKWIGYQVLFGLGAGAGVQQSIVGVQLALKPEDIAYGTSAIILVNTIGGAIFISVAQNLFLSRIQRLTELIPGVDRTTMLNGFGFLRQSLTPEQLGIALQEYNAGLRSVFLLLLILSCLTVLGWLFLEWIPLKPPVPESSTTIDESPPSEMKSTGFTSRPASE</sequence>
<feature type="compositionally biased region" description="Polar residues" evidence="5">
    <location>
        <begin position="498"/>
        <end position="510"/>
    </location>
</feature>
<name>A0A1Q8RUE3_9PEZI</name>
<protein>
    <submittedName>
        <fullName evidence="8">Putative HC-toxin efflux carrier TOXA 1</fullName>
    </submittedName>
</protein>
<reference evidence="8 9" key="1">
    <citation type="submission" date="2016-11" db="EMBL/GenBank/DDBJ databases">
        <title>Draft Genome Assembly of Colletotrichum chlorophyti a pathogen of herbaceous plants.</title>
        <authorList>
            <person name="Gan P."/>
            <person name="Narusaka M."/>
            <person name="Tsushima A."/>
            <person name="Narusaka Y."/>
            <person name="Takano Y."/>
            <person name="Shirasu K."/>
        </authorList>
    </citation>
    <scope>NUCLEOTIDE SEQUENCE [LARGE SCALE GENOMIC DNA]</scope>
    <source>
        <strain evidence="8 9">NTL11</strain>
    </source>
</reference>
<keyword evidence="9" id="KW-1185">Reference proteome</keyword>
<dbReference type="Pfam" id="PF07690">
    <property type="entry name" value="MFS_1"/>
    <property type="match status" value="1"/>
</dbReference>
<evidence type="ECO:0000313" key="9">
    <source>
        <dbReference type="Proteomes" id="UP000186583"/>
    </source>
</evidence>
<feature type="transmembrane region" description="Helical" evidence="6">
    <location>
        <begin position="147"/>
        <end position="168"/>
    </location>
</feature>
<keyword evidence="4 6" id="KW-0472">Membrane</keyword>
<dbReference type="OrthoDB" id="10021397at2759"/>
<dbReference type="CDD" id="cd17502">
    <property type="entry name" value="MFS_Azr1_MDR_like"/>
    <property type="match status" value="1"/>
</dbReference>
<evidence type="ECO:0000313" key="8">
    <source>
        <dbReference type="EMBL" id="OLN88004.1"/>
    </source>
</evidence>
<organism evidence="8 9">
    <name type="scientific">Colletotrichum chlorophyti</name>
    <dbReference type="NCBI Taxonomy" id="708187"/>
    <lineage>
        <taxon>Eukaryota</taxon>
        <taxon>Fungi</taxon>
        <taxon>Dikarya</taxon>
        <taxon>Ascomycota</taxon>
        <taxon>Pezizomycotina</taxon>
        <taxon>Sordariomycetes</taxon>
        <taxon>Hypocreomycetidae</taxon>
        <taxon>Glomerellales</taxon>
        <taxon>Glomerellaceae</taxon>
        <taxon>Colletotrichum</taxon>
    </lineage>
</organism>
<accession>A0A1Q8RUE3</accession>
<feature type="transmembrane region" description="Helical" evidence="6">
    <location>
        <begin position="58"/>
        <end position="77"/>
    </location>
</feature>
<evidence type="ECO:0000256" key="4">
    <source>
        <dbReference type="ARBA" id="ARBA00023136"/>
    </source>
</evidence>
<feature type="domain" description="Major facilitator superfamily (MFS) profile" evidence="7">
    <location>
        <begin position="1"/>
        <end position="482"/>
    </location>
</feature>
<dbReference type="PANTHER" id="PTHR23501">
    <property type="entry name" value="MAJOR FACILITATOR SUPERFAMILY"/>
    <property type="match status" value="1"/>
</dbReference>
<evidence type="ECO:0000256" key="2">
    <source>
        <dbReference type="ARBA" id="ARBA00022692"/>
    </source>
</evidence>
<dbReference type="InterPro" id="IPR020846">
    <property type="entry name" value="MFS_dom"/>
</dbReference>
<feature type="transmembrane region" description="Helical" evidence="6">
    <location>
        <begin position="219"/>
        <end position="240"/>
    </location>
</feature>
<feature type="transmembrane region" description="Helical" evidence="6">
    <location>
        <begin position="381"/>
        <end position="403"/>
    </location>
</feature>
<comment type="caution">
    <text evidence="8">The sequence shown here is derived from an EMBL/GenBank/DDBJ whole genome shotgun (WGS) entry which is preliminary data.</text>
</comment>
<evidence type="ECO:0000259" key="7">
    <source>
        <dbReference type="PROSITE" id="PS50850"/>
    </source>
</evidence>
<dbReference type="PROSITE" id="PS50850">
    <property type="entry name" value="MFS"/>
    <property type="match status" value="1"/>
</dbReference>
<dbReference type="AlphaFoldDB" id="A0A1Q8RUE3"/>
<dbReference type="GO" id="GO:0022857">
    <property type="term" value="F:transmembrane transporter activity"/>
    <property type="evidence" value="ECO:0007669"/>
    <property type="project" value="InterPro"/>
</dbReference>
<dbReference type="EMBL" id="MPGH01000088">
    <property type="protein sequence ID" value="OLN88004.1"/>
    <property type="molecule type" value="Genomic_DNA"/>
</dbReference>
<evidence type="ECO:0000256" key="5">
    <source>
        <dbReference type="SAM" id="MobiDB-lite"/>
    </source>
</evidence>
<evidence type="ECO:0000256" key="6">
    <source>
        <dbReference type="SAM" id="Phobius"/>
    </source>
</evidence>
<feature type="transmembrane region" description="Helical" evidence="6">
    <location>
        <begin position="456"/>
        <end position="474"/>
    </location>
</feature>
<feature type="transmembrane region" description="Helical" evidence="6">
    <location>
        <begin position="260"/>
        <end position="281"/>
    </location>
</feature>
<feature type="transmembrane region" description="Helical" evidence="6">
    <location>
        <begin position="323"/>
        <end position="342"/>
    </location>
</feature>
<feature type="region of interest" description="Disordered" evidence="5">
    <location>
        <begin position="485"/>
        <end position="510"/>
    </location>
</feature>
<feature type="transmembrane region" description="Helical" evidence="6">
    <location>
        <begin position="117"/>
        <end position="140"/>
    </location>
</feature>